<protein>
    <submittedName>
        <fullName evidence="1 2">Uncharacterized protein</fullName>
    </submittedName>
</protein>
<dbReference type="EMBL" id="ABJB010576820">
    <property type="status" value="NOT_ANNOTATED_CDS"/>
    <property type="molecule type" value="Genomic_DNA"/>
</dbReference>
<gene>
    <name evidence="2" type="primary">8031911</name>
    <name evidence="1" type="ORF">IscW_ISCW007508</name>
</gene>
<dbReference type="OrthoDB" id="2013775at2759"/>
<evidence type="ECO:0000313" key="2">
    <source>
        <dbReference type="EnsemblMetazoa" id="ISCW007508-PA"/>
    </source>
</evidence>
<dbReference type="Proteomes" id="UP000001555">
    <property type="component" value="Unassembled WGS sequence"/>
</dbReference>
<reference evidence="1 3" key="1">
    <citation type="submission" date="2008-03" db="EMBL/GenBank/DDBJ databases">
        <title>Annotation of Ixodes scapularis.</title>
        <authorList>
            <consortium name="Ixodes scapularis Genome Project Consortium"/>
            <person name="Caler E."/>
            <person name="Hannick L.I."/>
            <person name="Bidwell S."/>
            <person name="Joardar V."/>
            <person name="Thiagarajan M."/>
            <person name="Amedeo P."/>
            <person name="Galinsky K.J."/>
            <person name="Schobel S."/>
            <person name="Inman J."/>
            <person name="Hostetler J."/>
            <person name="Miller J."/>
            <person name="Hammond M."/>
            <person name="Megy K."/>
            <person name="Lawson D."/>
            <person name="Kodira C."/>
            <person name="Sutton G."/>
            <person name="Meyer J."/>
            <person name="Hill C.A."/>
            <person name="Birren B."/>
            <person name="Nene V."/>
            <person name="Collins F."/>
            <person name="Alarcon-Chaidez F."/>
            <person name="Wikel S."/>
            <person name="Strausberg R."/>
        </authorList>
    </citation>
    <scope>NUCLEOTIDE SEQUENCE [LARGE SCALE GENOMIC DNA]</scope>
    <source>
        <strain evidence="3">Wikel</strain>
        <strain evidence="1">Wikel colony</strain>
    </source>
</reference>
<accession>B7PVD3</accession>
<dbReference type="AlphaFoldDB" id="B7PVD3"/>
<dbReference type="EMBL" id="DS799431">
    <property type="protein sequence ID" value="EEC10555.1"/>
    <property type="molecule type" value="Genomic_DNA"/>
</dbReference>
<proteinExistence type="predicted"/>
<dbReference type="InParanoid" id="B7PVD3"/>
<dbReference type="PaxDb" id="6945-B7PVD3"/>
<dbReference type="HOGENOM" id="CLU_1497875_0_0_1"/>
<organism>
    <name type="scientific">Ixodes scapularis</name>
    <name type="common">Black-legged tick</name>
    <name type="synonym">Deer tick</name>
    <dbReference type="NCBI Taxonomy" id="6945"/>
    <lineage>
        <taxon>Eukaryota</taxon>
        <taxon>Metazoa</taxon>
        <taxon>Ecdysozoa</taxon>
        <taxon>Arthropoda</taxon>
        <taxon>Chelicerata</taxon>
        <taxon>Arachnida</taxon>
        <taxon>Acari</taxon>
        <taxon>Parasitiformes</taxon>
        <taxon>Ixodida</taxon>
        <taxon>Ixodoidea</taxon>
        <taxon>Ixodidae</taxon>
        <taxon>Ixodinae</taxon>
        <taxon>Ixodes</taxon>
    </lineage>
</organism>
<dbReference type="KEGG" id="isc:8031911"/>
<dbReference type="Gene3D" id="3.80.10.10">
    <property type="entry name" value="Ribonuclease Inhibitor"/>
    <property type="match status" value="1"/>
</dbReference>
<dbReference type="SUPFAM" id="SSF52058">
    <property type="entry name" value="L domain-like"/>
    <property type="match status" value="1"/>
</dbReference>
<dbReference type="VEuPathDB" id="VectorBase:ISCP_012463"/>
<sequence length="180" mass="20790">MDTFVGTYVMCSGIESDQMLRLPFQYLRDYNVSRLLLTNLNFSVPPDLFWGLRVGTLKITDSRFRVEEGALEGRRSRVQSLEFMRSNVDTGLSFFGNLDFLETLCVQNSSVKHFGRDWLATLVNLTHLTVDSTVFQILDSDALSDLPRLGTLIWTNNDLRYIGREFLPRRSRLLKTLDLR</sequence>
<evidence type="ECO:0000313" key="3">
    <source>
        <dbReference type="Proteomes" id="UP000001555"/>
    </source>
</evidence>
<name>B7PVD3_IXOSC</name>
<reference evidence="2" key="2">
    <citation type="submission" date="2020-05" db="UniProtKB">
        <authorList>
            <consortium name="EnsemblMetazoa"/>
        </authorList>
    </citation>
    <scope>IDENTIFICATION</scope>
    <source>
        <strain evidence="2">wikel</strain>
    </source>
</reference>
<evidence type="ECO:0000313" key="1">
    <source>
        <dbReference type="EMBL" id="EEC10555.1"/>
    </source>
</evidence>
<dbReference type="InterPro" id="IPR032675">
    <property type="entry name" value="LRR_dom_sf"/>
</dbReference>
<dbReference type="EnsemblMetazoa" id="ISCW007508-RA">
    <property type="protein sequence ID" value="ISCW007508-PA"/>
    <property type="gene ID" value="ISCW007508"/>
</dbReference>
<keyword evidence="3" id="KW-1185">Reference proteome</keyword>
<dbReference type="VEuPathDB" id="VectorBase:ISCI007508"/>
<dbReference type="VEuPathDB" id="VectorBase:ISCW007508"/>
<dbReference type="OMA" id="DWLATLV"/>